<feature type="region of interest" description="Disordered" evidence="1">
    <location>
        <begin position="60"/>
        <end position="85"/>
    </location>
</feature>
<comment type="caution">
    <text evidence="2">The sequence shown here is derived from an EMBL/GenBank/DDBJ whole genome shotgun (WGS) entry which is preliminary data.</text>
</comment>
<dbReference type="Proteomes" id="UP000479710">
    <property type="component" value="Unassembled WGS sequence"/>
</dbReference>
<sequence>MAVARTEWLALVDGGDHDEDFEWLRFARLRSTAIDGGMPWRRGERKRKTTMVTMVAPRGMRSAHEVQRWSMSSGGGDRRREDDGE</sequence>
<dbReference type="EMBL" id="SPHZ02000009">
    <property type="protein sequence ID" value="KAF0899761.1"/>
    <property type="molecule type" value="Genomic_DNA"/>
</dbReference>
<dbReference type="AlphaFoldDB" id="A0A6G1CI73"/>
<protein>
    <recommendedName>
        <fullName evidence="4">DUF834 domain-containing protein</fullName>
    </recommendedName>
</protein>
<evidence type="ECO:0000313" key="3">
    <source>
        <dbReference type="Proteomes" id="UP000479710"/>
    </source>
</evidence>
<gene>
    <name evidence="2" type="ORF">E2562_024084</name>
</gene>
<organism evidence="2 3">
    <name type="scientific">Oryza meyeriana var. granulata</name>
    <dbReference type="NCBI Taxonomy" id="110450"/>
    <lineage>
        <taxon>Eukaryota</taxon>
        <taxon>Viridiplantae</taxon>
        <taxon>Streptophyta</taxon>
        <taxon>Embryophyta</taxon>
        <taxon>Tracheophyta</taxon>
        <taxon>Spermatophyta</taxon>
        <taxon>Magnoliopsida</taxon>
        <taxon>Liliopsida</taxon>
        <taxon>Poales</taxon>
        <taxon>Poaceae</taxon>
        <taxon>BOP clade</taxon>
        <taxon>Oryzoideae</taxon>
        <taxon>Oryzeae</taxon>
        <taxon>Oryzinae</taxon>
        <taxon>Oryza</taxon>
        <taxon>Oryza meyeriana</taxon>
    </lineage>
</organism>
<accession>A0A6G1CI73</accession>
<reference evidence="2 3" key="1">
    <citation type="submission" date="2019-11" db="EMBL/GenBank/DDBJ databases">
        <title>Whole genome sequence of Oryza granulata.</title>
        <authorList>
            <person name="Li W."/>
        </authorList>
    </citation>
    <scope>NUCLEOTIDE SEQUENCE [LARGE SCALE GENOMIC DNA]</scope>
    <source>
        <strain evidence="3">cv. Menghai</strain>
        <tissue evidence="2">Leaf</tissue>
    </source>
</reference>
<name>A0A6G1CI73_9ORYZ</name>
<evidence type="ECO:0000256" key="1">
    <source>
        <dbReference type="SAM" id="MobiDB-lite"/>
    </source>
</evidence>
<evidence type="ECO:0000313" key="2">
    <source>
        <dbReference type="EMBL" id="KAF0899761.1"/>
    </source>
</evidence>
<evidence type="ECO:0008006" key="4">
    <source>
        <dbReference type="Google" id="ProtNLM"/>
    </source>
</evidence>
<proteinExistence type="predicted"/>
<feature type="compositionally biased region" description="Basic and acidic residues" evidence="1">
    <location>
        <begin position="76"/>
        <end position="85"/>
    </location>
</feature>
<keyword evidence="3" id="KW-1185">Reference proteome</keyword>